<proteinExistence type="predicted"/>
<dbReference type="OrthoDB" id="834556at2"/>
<dbReference type="Proteomes" id="UP000016960">
    <property type="component" value="Unassembled WGS sequence"/>
</dbReference>
<dbReference type="InterPro" id="IPR023375">
    <property type="entry name" value="ADC_dom_sf"/>
</dbReference>
<comment type="caution">
    <text evidence="1">The sequence shown here is derived from an EMBL/GenBank/DDBJ whole genome shotgun (WGS) entry which is preliminary data.</text>
</comment>
<dbReference type="Pfam" id="PF06314">
    <property type="entry name" value="ADC"/>
    <property type="match status" value="1"/>
</dbReference>
<dbReference type="PANTHER" id="PTHR35467:SF2">
    <property type="entry name" value="PROTEIN NEOXANTHIN-DEFICIENT 1"/>
    <property type="match status" value="1"/>
</dbReference>
<dbReference type="RefSeq" id="WP_022605265.1">
    <property type="nucleotide sequence ID" value="NZ_ASSJ01000024.1"/>
</dbReference>
<accession>U5DCU7</accession>
<reference evidence="1 2" key="1">
    <citation type="submission" date="2013-05" db="EMBL/GenBank/DDBJ databases">
        <title>Draft genome sequence of Rubidibacter lacunae KORDI 51-2.</title>
        <authorList>
            <person name="Choi D.H."/>
            <person name="Noh J.H."/>
            <person name="Kwon K.-K."/>
            <person name="Lee J.-H."/>
            <person name="Ryu J.-Y."/>
        </authorList>
    </citation>
    <scope>NUCLEOTIDE SEQUENCE [LARGE SCALE GENOMIC DNA]</scope>
    <source>
        <strain evidence="1 2">KORDI 51-2</strain>
    </source>
</reference>
<evidence type="ECO:0000313" key="1">
    <source>
        <dbReference type="EMBL" id="ERN42353.1"/>
    </source>
</evidence>
<dbReference type="InterPro" id="IPR010451">
    <property type="entry name" value="Acetoacetate_decarboxylase"/>
</dbReference>
<organism evidence="1 2">
    <name type="scientific">Rubidibacter lacunae KORDI 51-2</name>
    <dbReference type="NCBI Taxonomy" id="582515"/>
    <lineage>
        <taxon>Bacteria</taxon>
        <taxon>Bacillati</taxon>
        <taxon>Cyanobacteriota</taxon>
        <taxon>Cyanophyceae</taxon>
        <taxon>Oscillatoriophycideae</taxon>
        <taxon>Chroococcales</taxon>
        <taxon>Aphanothecaceae</taxon>
        <taxon>Rubidibacter</taxon>
    </lineage>
</organism>
<name>U5DCU7_9CHRO</name>
<protein>
    <submittedName>
        <fullName evidence="1">Acetoacetate decarboxylase</fullName>
    </submittedName>
</protein>
<dbReference type="SUPFAM" id="SSF160104">
    <property type="entry name" value="Acetoacetate decarboxylase-like"/>
    <property type="match status" value="1"/>
</dbReference>
<dbReference type="AlphaFoldDB" id="U5DCU7"/>
<evidence type="ECO:0000313" key="2">
    <source>
        <dbReference type="Proteomes" id="UP000016960"/>
    </source>
</evidence>
<dbReference type="eggNOG" id="COG4689">
    <property type="taxonomic scope" value="Bacteria"/>
</dbReference>
<sequence length="186" mass="20011">SRLAIVPIWPGYTLGGIFFASYDERSTLVYDELIALAAIARCGSCWGGWIAGIYVSASASVAGGREIWGLPKQLADFRWDGDRVSAIGAGDPGQLLCELTCKPMQWGKPMRWRTPLPIPGAGFGQRDGQLLHFGFRARARLSIAEAHVTIPAASPLSWLGFSQPQLTIAGTDLDLKVAAPQLLSDE</sequence>
<dbReference type="PANTHER" id="PTHR35467">
    <property type="match status" value="1"/>
</dbReference>
<dbReference type="STRING" id="582515.KR51_00009970"/>
<dbReference type="InterPro" id="IPR039343">
    <property type="entry name" value="NDX1-like"/>
</dbReference>
<keyword evidence="2" id="KW-1185">Reference proteome</keyword>
<feature type="non-terminal residue" evidence="1">
    <location>
        <position position="1"/>
    </location>
</feature>
<dbReference type="PATRIC" id="fig|582515.4.peg.1111"/>
<dbReference type="EMBL" id="ASSJ01000024">
    <property type="protein sequence ID" value="ERN42353.1"/>
    <property type="molecule type" value="Genomic_DNA"/>
</dbReference>
<dbReference type="Gene3D" id="2.40.400.10">
    <property type="entry name" value="Acetoacetate decarboxylase-like"/>
    <property type="match status" value="1"/>
</dbReference>
<dbReference type="GO" id="GO:0016829">
    <property type="term" value="F:lyase activity"/>
    <property type="evidence" value="ECO:0007669"/>
    <property type="project" value="InterPro"/>
</dbReference>
<dbReference type="InParanoid" id="U5DCU7"/>
<gene>
    <name evidence="1" type="ORF">KR51_00009970</name>
</gene>